<evidence type="ECO:0000256" key="1">
    <source>
        <dbReference type="SAM" id="Phobius"/>
    </source>
</evidence>
<keyword evidence="1" id="KW-0812">Transmembrane</keyword>
<name>A0A7M1S349_9BACT</name>
<dbReference type="Proteomes" id="UP000595074">
    <property type="component" value="Chromosome"/>
</dbReference>
<organism evidence="2 3">
    <name type="scientific">Sulfurovum indicum</name>
    <dbReference type="NCBI Taxonomy" id="2779528"/>
    <lineage>
        <taxon>Bacteria</taxon>
        <taxon>Pseudomonadati</taxon>
        <taxon>Campylobacterota</taxon>
        <taxon>Epsilonproteobacteria</taxon>
        <taxon>Campylobacterales</taxon>
        <taxon>Sulfurovaceae</taxon>
        <taxon>Sulfurovum</taxon>
    </lineage>
</organism>
<sequence>MKIDLINVAYTVSMVILAFVAAIVLTKTISRYVEKRKKNNEDDCA</sequence>
<evidence type="ECO:0000313" key="2">
    <source>
        <dbReference type="EMBL" id="QOR61624.1"/>
    </source>
</evidence>
<proteinExistence type="predicted"/>
<feature type="transmembrane region" description="Helical" evidence="1">
    <location>
        <begin position="6"/>
        <end position="26"/>
    </location>
</feature>
<dbReference type="AlphaFoldDB" id="A0A7M1S349"/>
<reference evidence="2 3" key="1">
    <citation type="submission" date="2020-10" db="EMBL/GenBank/DDBJ databases">
        <title>The genome of sulfurovum sp.</title>
        <authorList>
            <person name="Xie S."/>
            <person name="Shao Z."/>
            <person name="Jiang L."/>
        </authorList>
    </citation>
    <scope>NUCLEOTIDE SEQUENCE [LARGE SCALE GENOMIC DNA]</scope>
    <source>
        <strain evidence="2 3">ST-419</strain>
    </source>
</reference>
<dbReference type="KEGG" id="sinu:IMZ28_09295"/>
<accession>A0A7M1S349</accession>
<protein>
    <submittedName>
        <fullName evidence="2">Uncharacterized protein</fullName>
    </submittedName>
</protein>
<keyword evidence="3" id="KW-1185">Reference proteome</keyword>
<dbReference type="RefSeq" id="WP_197548332.1">
    <property type="nucleotide sequence ID" value="NZ_CP063164.1"/>
</dbReference>
<keyword evidence="1" id="KW-1133">Transmembrane helix</keyword>
<gene>
    <name evidence="2" type="ORF">IMZ28_09295</name>
</gene>
<keyword evidence="1" id="KW-0472">Membrane</keyword>
<evidence type="ECO:0000313" key="3">
    <source>
        <dbReference type="Proteomes" id="UP000595074"/>
    </source>
</evidence>
<dbReference type="EMBL" id="CP063164">
    <property type="protein sequence ID" value="QOR61624.1"/>
    <property type="molecule type" value="Genomic_DNA"/>
</dbReference>